<name>A0A642UR96_9ASCO</name>
<dbReference type="CDD" id="cd12148">
    <property type="entry name" value="fungal_TF_MHR"/>
    <property type="match status" value="1"/>
</dbReference>
<dbReference type="VEuPathDB" id="FungiDB:TRICI_005632"/>
<keyword evidence="4" id="KW-0804">Transcription</keyword>
<feature type="domain" description="Xylanolytic transcriptional activator regulatory" evidence="6">
    <location>
        <begin position="182"/>
        <end position="271"/>
    </location>
</feature>
<evidence type="ECO:0000259" key="6">
    <source>
        <dbReference type="SMART" id="SM00906"/>
    </source>
</evidence>
<dbReference type="GO" id="GO:0005634">
    <property type="term" value="C:nucleus"/>
    <property type="evidence" value="ECO:0007669"/>
    <property type="project" value="UniProtKB-SubCell"/>
</dbReference>
<accession>A0A642UR96</accession>
<dbReference type="InterPro" id="IPR007219">
    <property type="entry name" value="XnlR_reg_dom"/>
</dbReference>
<evidence type="ECO:0000313" key="8">
    <source>
        <dbReference type="Proteomes" id="UP000761534"/>
    </source>
</evidence>
<evidence type="ECO:0000256" key="1">
    <source>
        <dbReference type="ARBA" id="ARBA00004123"/>
    </source>
</evidence>
<dbReference type="PANTHER" id="PTHR47338:SF23">
    <property type="entry name" value="ZN(II)2CYS6 TRANSCRIPTION FACTOR (EUROFUNG)"/>
    <property type="match status" value="1"/>
</dbReference>
<protein>
    <recommendedName>
        <fullName evidence="6">Xylanolytic transcriptional activator regulatory domain-containing protein</fullName>
    </recommendedName>
</protein>
<comment type="subcellular location">
    <subcellularLocation>
        <location evidence="1">Nucleus</location>
    </subcellularLocation>
</comment>
<gene>
    <name evidence="7" type="ORF">TRICI_005632</name>
</gene>
<evidence type="ECO:0000256" key="2">
    <source>
        <dbReference type="ARBA" id="ARBA00022723"/>
    </source>
</evidence>
<dbReference type="OrthoDB" id="2264294at2759"/>
<dbReference type="Proteomes" id="UP000761534">
    <property type="component" value="Unassembled WGS sequence"/>
</dbReference>
<evidence type="ECO:0000313" key="7">
    <source>
        <dbReference type="EMBL" id="KAA8903821.1"/>
    </source>
</evidence>
<proteinExistence type="predicted"/>
<keyword evidence="2" id="KW-0479">Metal-binding</keyword>
<dbReference type="SMART" id="SM00906">
    <property type="entry name" value="Fungal_trans"/>
    <property type="match status" value="1"/>
</dbReference>
<comment type="caution">
    <text evidence="7">The sequence shown here is derived from an EMBL/GenBank/DDBJ whole genome shotgun (WGS) entry which is preliminary data.</text>
</comment>
<dbReference type="PANTHER" id="PTHR47338">
    <property type="entry name" value="ZN(II)2CYS6 TRANSCRIPTION FACTOR (EUROFUNG)-RELATED"/>
    <property type="match status" value="1"/>
</dbReference>
<organism evidence="7 8">
    <name type="scientific">Trichomonascus ciferrii</name>
    <dbReference type="NCBI Taxonomy" id="44093"/>
    <lineage>
        <taxon>Eukaryota</taxon>
        <taxon>Fungi</taxon>
        <taxon>Dikarya</taxon>
        <taxon>Ascomycota</taxon>
        <taxon>Saccharomycotina</taxon>
        <taxon>Dipodascomycetes</taxon>
        <taxon>Dipodascales</taxon>
        <taxon>Trichomonascaceae</taxon>
        <taxon>Trichomonascus</taxon>
        <taxon>Trichomonascus ciferrii complex</taxon>
    </lineage>
</organism>
<dbReference type="GO" id="GO:0008270">
    <property type="term" value="F:zinc ion binding"/>
    <property type="evidence" value="ECO:0007669"/>
    <property type="project" value="InterPro"/>
</dbReference>
<dbReference type="GO" id="GO:0006351">
    <property type="term" value="P:DNA-templated transcription"/>
    <property type="evidence" value="ECO:0007669"/>
    <property type="project" value="InterPro"/>
</dbReference>
<dbReference type="AlphaFoldDB" id="A0A642UR96"/>
<dbReference type="GO" id="GO:0003677">
    <property type="term" value="F:DNA binding"/>
    <property type="evidence" value="ECO:0007669"/>
    <property type="project" value="InterPro"/>
</dbReference>
<keyword evidence="5" id="KW-0539">Nucleus</keyword>
<reference evidence="7" key="1">
    <citation type="journal article" date="2019" name="G3 (Bethesda)">
        <title>Genome Assemblies of Two Rare Opportunistic Yeast Pathogens: Diutina rugosa (syn. Candida rugosa) and Trichomonascus ciferrii (syn. Candida ciferrii).</title>
        <authorList>
            <person name="Mixao V."/>
            <person name="Saus E."/>
            <person name="Hansen A.P."/>
            <person name="Lass-Florl C."/>
            <person name="Gabaldon T."/>
        </authorList>
    </citation>
    <scope>NUCLEOTIDE SEQUENCE</scope>
    <source>
        <strain evidence="7">CBS 4856</strain>
    </source>
</reference>
<sequence length="588" mass="66680">MLLEEFISSFKGRKRSLDEDEGASGLAERIQTTKNNLLNFGGNAEFGESLKKRKVDDGIESWMSQGHREVVLPPDEVLKSLVDIFFSRFHVWISMIHEKTFRNKIDNTNRQTITNLLYAITSVTVRFSSHPAFEDKRMCETYSQLCAEHVVLKSMAQYTVENLQALIIIAFDLIGCGGGPKAWSIVDSMTRIVEHTQLSYEEENDEPGVTRLIERIVFLPKPKSFAEEEERRRVFWFVFILDRFCSVSSGWNPSITSADAKRRLPCNDAVFNAGNAPVYTSYFTLGSNNGYEGIKRTKEDLDNMGSVSYLIESTDLLSRVVRFYVEQKLSFHSPDQVQGWIRKFWNLDQILANWKQSLPHELSIVQSARHTGRERLYMDPNLVLAHVTHNTSVVLLHQYLAYPAQAELVSIFRQFRMSSANTCLSAASEVSKVCRTYLPTTDGFVSPQLAFCLFASGQVLLAHAANFKEPVSKPFYEIQSSLETISKRWDNFTNTTNLAATLLSCLISSLSRFQEAVPIHDPTHNLQQPTTNNPADAYLELFGFTNRLATEEPSSTAGNNQEMLSTYGTLLTDEFQDLIDNSLDRVCH</sequence>
<keyword evidence="8" id="KW-1185">Reference proteome</keyword>
<dbReference type="EMBL" id="SWFS01000438">
    <property type="protein sequence ID" value="KAA8903821.1"/>
    <property type="molecule type" value="Genomic_DNA"/>
</dbReference>
<dbReference type="GO" id="GO:0000981">
    <property type="term" value="F:DNA-binding transcription factor activity, RNA polymerase II-specific"/>
    <property type="evidence" value="ECO:0007669"/>
    <property type="project" value="InterPro"/>
</dbReference>
<dbReference type="InterPro" id="IPR050815">
    <property type="entry name" value="TF_fung"/>
</dbReference>
<evidence type="ECO:0000256" key="4">
    <source>
        <dbReference type="ARBA" id="ARBA00023163"/>
    </source>
</evidence>
<evidence type="ECO:0000256" key="5">
    <source>
        <dbReference type="ARBA" id="ARBA00023242"/>
    </source>
</evidence>
<evidence type="ECO:0000256" key="3">
    <source>
        <dbReference type="ARBA" id="ARBA00023015"/>
    </source>
</evidence>
<dbReference type="Pfam" id="PF04082">
    <property type="entry name" value="Fungal_trans"/>
    <property type="match status" value="1"/>
</dbReference>
<keyword evidence="3" id="KW-0805">Transcription regulation</keyword>